<dbReference type="PANTHER" id="PTHR22916">
    <property type="entry name" value="GLYCOSYLTRANSFERASE"/>
    <property type="match status" value="1"/>
</dbReference>
<dbReference type="PANTHER" id="PTHR22916:SF3">
    <property type="entry name" value="UDP-GLCNAC:BETAGAL BETA-1,3-N-ACETYLGLUCOSAMINYLTRANSFERASE-LIKE PROTEIN 1"/>
    <property type="match status" value="1"/>
</dbReference>
<protein>
    <submittedName>
        <fullName evidence="2">Spore coat polysaccharide biosynthesis protein spsA</fullName>
    </submittedName>
</protein>
<comment type="caution">
    <text evidence="2">The sequence shown here is derived from an EMBL/GenBank/DDBJ whole genome shotgun (WGS) entry which is preliminary data.</text>
</comment>
<feature type="domain" description="Glycosyltransferase 2-like" evidence="1">
    <location>
        <begin position="3"/>
        <end position="166"/>
    </location>
</feature>
<dbReference type="AlphaFoldDB" id="A0AAQ1UHQ2"/>
<evidence type="ECO:0000313" key="3">
    <source>
        <dbReference type="Proteomes" id="UP000255283"/>
    </source>
</evidence>
<dbReference type="InterPro" id="IPR029044">
    <property type="entry name" value="Nucleotide-diphossugar_trans"/>
</dbReference>
<dbReference type="GO" id="GO:0016758">
    <property type="term" value="F:hexosyltransferase activity"/>
    <property type="evidence" value="ECO:0007669"/>
    <property type="project" value="UniProtKB-ARBA"/>
</dbReference>
<evidence type="ECO:0000259" key="1">
    <source>
        <dbReference type="Pfam" id="PF00535"/>
    </source>
</evidence>
<dbReference type="Gene3D" id="3.90.550.10">
    <property type="entry name" value="Spore Coat Polysaccharide Biosynthesis Protein SpsA, Chain A"/>
    <property type="match status" value="1"/>
</dbReference>
<proteinExistence type="predicted"/>
<dbReference type="Proteomes" id="UP000255283">
    <property type="component" value="Unassembled WGS sequence"/>
</dbReference>
<dbReference type="InterPro" id="IPR001173">
    <property type="entry name" value="Glyco_trans_2-like"/>
</dbReference>
<accession>A0AAQ1UHQ2</accession>
<reference evidence="2 3" key="1">
    <citation type="submission" date="2018-06" db="EMBL/GenBank/DDBJ databases">
        <authorList>
            <consortium name="Pathogen Informatics"/>
            <person name="Doyle S."/>
        </authorList>
    </citation>
    <scope>NUCLEOTIDE SEQUENCE [LARGE SCALE GENOMIC DNA]</scope>
    <source>
        <strain evidence="2 3">NCTC13063</strain>
    </source>
</reference>
<dbReference type="SUPFAM" id="SSF53448">
    <property type="entry name" value="Nucleotide-diphospho-sugar transferases"/>
    <property type="match status" value="1"/>
</dbReference>
<dbReference type="RefSeq" id="WP_115153385.1">
    <property type="nucleotide sequence ID" value="NZ_DBFWLE010000018.1"/>
</dbReference>
<name>A0AAQ1UHQ2_9BACT</name>
<organism evidence="2 3">
    <name type="scientific">Segatella buccae</name>
    <dbReference type="NCBI Taxonomy" id="28126"/>
    <lineage>
        <taxon>Bacteria</taxon>
        <taxon>Pseudomonadati</taxon>
        <taxon>Bacteroidota</taxon>
        <taxon>Bacteroidia</taxon>
        <taxon>Bacteroidales</taxon>
        <taxon>Prevotellaceae</taxon>
        <taxon>Segatella</taxon>
    </lineage>
</organism>
<dbReference type="EMBL" id="UGTJ01000001">
    <property type="protein sequence ID" value="SUB79650.1"/>
    <property type="molecule type" value="Genomic_DNA"/>
</dbReference>
<sequence>MISVCMTTYNGSKYIIEQLESILCQLSKDDEIIVSDDTSTDDTIEKIKSLNDPRIKILHHRKVKHKFKIDLSTHNFENAIKAAQGDYIFLSDQDDKWLPNKVTVMLSYLKNYDLVNSDCYVTRQNLEIQQDSYFAQRKPSYNILRNIWKSTFLGSCMAFKKEILEKAYPFPQYGFAHDLWLGLIALKWYKVKFIQQPLILYRRHNSTVTANGRNNKNSPLFKIKYRLYILKDAIKRHVIV</sequence>
<dbReference type="Pfam" id="PF00535">
    <property type="entry name" value="Glycos_transf_2"/>
    <property type="match status" value="1"/>
</dbReference>
<evidence type="ECO:0000313" key="2">
    <source>
        <dbReference type="EMBL" id="SUB79650.1"/>
    </source>
</evidence>
<gene>
    <name evidence="2" type="primary">spsA</name>
    <name evidence="2" type="ORF">NCTC13063_00919</name>
</gene>